<dbReference type="RefSeq" id="WP_124784918.1">
    <property type="nucleotide sequence ID" value="NZ_CP034171.1"/>
</dbReference>
<dbReference type="EMBL" id="CP034171">
    <property type="protein sequence ID" value="AZI20731.1"/>
    <property type="molecule type" value="Genomic_DNA"/>
</dbReference>
<name>A0A3G8WWK0_9FLAO</name>
<dbReference type="Proteomes" id="UP000282297">
    <property type="component" value="Chromosome"/>
</dbReference>
<gene>
    <name evidence="1" type="ORF">EIH08_08445</name>
</gene>
<evidence type="ECO:0000313" key="2">
    <source>
        <dbReference type="Proteomes" id="UP000282297"/>
    </source>
</evidence>
<accession>A0A3G8WWK0</accession>
<reference evidence="2" key="1">
    <citation type="submission" date="2018-11" db="EMBL/GenBank/DDBJ databases">
        <title>Proposal to divide the Flavobacteriaceae and reorganize its genera based on Amino Acid Identity values calculated from whole genome sequences.</title>
        <authorList>
            <person name="Nicholson A.C."/>
            <person name="Gulvik C.A."/>
            <person name="Whitney A.M."/>
            <person name="Humrighouse B.W."/>
            <person name="Bell M."/>
            <person name="Holmes B."/>
            <person name="Steigerwalt A.B."/>
            <person name="Villarma A."/>
            <person name="Sheth M."/>
            <person name="Batra D."/>
            <person name="Pryor J."/>
            <person name="Bernardet J.-F."/>
            <person name="Hugo C."/>
            <person name="Kampfer P."/>
            <person name="Newman J.D."/>
            <person name="McQuiston J.R."/>
        </authorList>
    </citation>
    <scope>NUCLEOTIDE SEQUENCE [LARGE SCALE GENOMIC DNA]</scope>
    <source>
        <strain evidence="2">H4753</strain>
    </source>
</reference>
<protein>
    <submittedName>
        <fullName evidence="1">Uncharacterized protein</fullName>
    </submittedName>
</protein>
<proteinExistence type="predicted"/>
<organism evidence="1 2">
    <name type="scientific">Chryseobacterium taklimakanense</name>
    <dbReference type="NCBI Taxonomy" id="536441"/>
    <lineage>
        <taxon>Bacteria</taxon>
        <taxon>Pseudomonadati</taxon>
        <taxon>Bacteroidota</taxon>
        <taxon>Flavobacteriia</taxon>
        <taxon>Flavobacteriales</taxon>
        <taxon>Weeksellaceae</taxon>
        <taxon>Chryseobacterium group</taxon>
        <taxon>Chryseobacterium</taxon>
    </lineage>
</organism>
<sequence length="132" mass="14722">MKRNFDGFLAKVEMLKSERASEDKNGLMPVILLGIAGEIPSRSVISGTYAQNMGIVPGYVYLFQATEKEQDIEYGRQFSFLPISSNLSAVEVLQAKQYLGKLKIVNVEEIEVDEDFVPENVVGKMSIEEILS</sequence>
<dbReference type="AlphaFoldDB" id="A0A3G8WWK0"/>
<evidence type="ECO:0000313" key="1">
    <source>
        <dbReference type="EMBL" id="AZI20731.1"/>
    </source>
</evidence>